<dbReference type="Gene3D" id="3.40.50.2300">
    <property type="match status" value="1"/>
</dbReference>
<reference evidence="4 5" key="1">
    <citation type="submission" date="2014-11" db="EMBL/GenBank/DDBJ databases">
        <title>Complete genome sequence of Pseudomonas putida S12 including megaplasmid pTTS12.</title>
        <authorList>
            <person name="Kuepper J."/>
            <person name="Ruijssenaars H.J."/>
            <person name="Blank L.M."/>
            <person name="de Winde J.H."/>
            <person name="Wierckx N."/>
        </authorList>
    </citation>
    <scope>NUCLEOTIDE SEQUENCE [LARGE SCALE GENOMIC DNA]</scope>
    <source>
        <strain evidence="4 5">S12</strain>
    </source>
</reference>
<gene>
    <name evidence="4" type="ORF">RPPX_00240</name>
</gene>
<dbReference type="EMBL" id="CP009974">
    <property type="protein sequence ID" value="AJA11821.1"/>
    <property type="molecule type" value="Genomic_DNA"/>
</dbReference>
<feature type="domain" description="Response regulatory" evidence="3">
    <location>
        <begin position="4"/>
        <end position="117"/>
    </location>
</feature>
<dbReference type="GO" id="GO:0000160">
    <property type="term" value="P:phosphorelay signal transduction system"/>
    <property type="evidence" value="ECO:0007669"/>
    <property type="project" value="InterPro"/>
</dbReference>
<dbReference type="InterPro" id="IPR001789">
    <property type="entry name" value="Sig_transdc_resp-reg_receiver"/>
</dbReference>
<dbReference type="Pfam" id="PF00072">
    <property type="entry name" value="Response_reg"/>
    <property type="match status" value="1"/>
</dbReference>
<reference evidence="4 5" key="2">
    <citation type="submission" date="2014-11" db="EMBL/GenBank/DDBJ databases">
        <title>Draft genome sequence of the solvent-tolerant Pseudomonas putida S12 including megaplasmid pTTS12.</title>
        <authorList>
            <person name="Wierckx N."/>
            <person name="Nijkamp J."/>
            <person name="Ballerstedt H."/>
            <person name="Siezen R.J."/>
            <person name="Wels M."/>
            <person name="de Ridder D."/>
            <person name="de Winde J.H."/>
            <person name="Ruijssenaars H.J."/>
        </authorList>
    </citation>
    <scope>NUCLEOTIDE SEQUENCE [LARGE SCALE GENOMIC DNA]</scope>
    <source>
        <strain evidence="4 5">S12</strain>
    </source>
</reference>
<sequence>MRHQVLVVENDEVLRWLMTEAVTHLGHAVTDCANADDALAILDKIPNLSLVITDIQMPGHIDGLELAKAIWWGHPELPVIIVSGHVVFSPSSLPANARFIKKPCTLDTLSRAMLELLPTR</sequence>
<name>A0AA34RQX4_PSEPU</name>
<dbReference type="Proteomes" id="UP000017753">
    <property type="component" value="Chromosome"/>
</dbReference>
<evidence type="ECO:0000256" key="2">
    <source>
        <dbReference type="PROSITE-ProRule" id="PRU00169"/>
    </source>
</evidence>
<dbReference type="PANTHER" id="PTHR44591">
    <property type="entry name" value="STRESS RESPONSE REGULATOR PROTEIN 1"/>
    <property type="match status" value="1"/>
</dbReference>
<dbReference type="InterPro" id="IPR050595">
    <property type="entry name" value="Bact_response_regulator"/>
</dbReference>
<evidence type="ECO:0000259" key="3">
    <source>
        <dbReference type="PROSITE" id="PS50110"/>
    </source>
</evidence>
<dbReference type="InterPro" id="IPR011006">
    <property type="entry name" value="CheY-like_superfamily"/>
</dbReference>
<dbReference type="PANTHER" id="PTHR44591:SF3">
    <property type="entry name" value="RESPONSE REGULATORY DOMAIN-CONTAINING PROTEIN"/>
    <property type="match status" value="1"/>
</dbReference>
<dbReference type="RefSeq" id="WP_019438231.1">
    <property type="nucleotide sequence ID" value="NZ_ALNR01000213.1"/>
</dbReference>
<evidence type="ECO:0000313" key="4">
    <source>
        <dbReference type="EMBL" id="AJA11821.1"/>
    </source>
</evidence>
<protein>
    <submittedName>
        <fullName evidence="4">Chemotaxis protein CheY</fullName>
    </submittedName>
</protein>
<accession>A0AA34RQX4</accession>
<feature type="modified residue" description="4-aspartylphosphate" evidence="2">
    <location>
        <position position="54"/>
    </location>
</feature>
<dbReference type="AlphaFoldDB" id="A0AA34RQX4"/>
<dbReference type="SUPFAM" id="SSF52172">
    <property type="entry name" value="CheY-like"/>
    <property type="match status" value="1"/>
</dbReference>
<dbReference type="SMART" id="SM00448">
    <property type="entry name" value="REC"/>
    <property type="match status" value="1"/>
</dbReference>
<evidence type="ECO:0000256" key="1">
    <source>
        <dbReference type="ARBA" id="ARBA00022553"/>
    </source>
</evidence>
<dbReference type="PROSITE" id="PS50110">
    <property type="entry name" value="RESPONSE_REGULATORY"/>
    <property type="match status" value="1"/>
</dbReference>
<proteinExistence type="predicted"/>
<organism evidence="4 5">
    <name type="scientific">Pseudomonas putida S12</name>
    <dbReference type="NCBI Taxonomy" id="1215087"/>
    <lineage>
        <taxon>Bacteria</taxon>
        <taxon>Pseudomonadati</taxon>
        <taxon>Pseudomonadota</taxon>
        <taxon>Gammaproteobacteria</taxon>
        <taxon>Pseudomonadales</taxon>
        <taxon>Pseudomonadaceae</taxon>
        <taxon>Pseudomonas</taxon>
    </lineage>
</organism>
<evidence type="ECO:0000313" key="5">
    <source>
        <dbReference type="Proteomes" id="UP000017753"/>
    </source>
</evidence>
<keyword evidence="1 2" id="KW-0597">Phosphoprotein</keyword>